<organism evidence="2 3">
    <name type="scientific">Victivallis lenta</name>
    <dbReference type="NCBI Taxonomy" id="2606640"/>
    <lineage>
        <taxon>Bacteria</taxon>
        <taxon>Pseudomonadati</taxon>
        <taxon>Lentisphaerota</taxon>
        <taxon>Lentisphaeria</taxon>
        <taxon>Victivallales</taxon>
        <taxon>Victivallaceae</taxon>
        <taxon>Victivallis</taxon>
    </lineage>
</organism>
<gene>
    <name evidence="2" type="ORF">FYJ85_06155</name>
</gene>
<comment type="caution">
    <text evidence="2">The sequence shown here is derived from an EMBL/GenBank/DDBJ whole genome shotgun (WGS) entry which is preliminary data.</text>
</comment>
<dbReference type="InterPro" id="IPR003607">
    <property type="entry name" value="HD/PDEase_dom"/>
</dbReference>
<proteinExistence type="predicted"/>
<dbReference type="CDD" id="cd00077">
    <property type="entry name" value="HDc"/>
    <property type="match status" value="1"/>
</dbReference>
<reference evidence="2 3" key="1">
    <citation type="submission" date="2019-08" db="EMBL/GenBank/DDBJ databases">
        <title>In-depth cultivation of the pig gut microbiome towards novel bacterial diversity and tailored functional studies.</title>
        <authorList>
            <person name="Wylensek D."/>
            <person name="Hitch T.C.A."/>
            <person name="Clavel T."/>
        </authorList>
    </citation>
    <scope>NUCLEOTIDE SEQUENCE [LARGE SCALE GENOMIC DNA]</scope>
    <source>
        <strain evidence="2 3">BBE-744-WT-12</strain>
    </source>
</reference>
<evidence type="ECO:0000259" key="1">
    <source>
        <dbReference type="Pfam" id="PF01966"/>
    </source>
</evidence>
<sequence>MLSTLEKELVAYAESFYTDDEQLNRNLRLKLAHTFRVRDETTALAAAEAFPPEQARLAVRAALLHDLSRFEQFSRFRSFNDAESFDHGDRSAELAVSRRCLDDLTQPEQDDVLAAIRVHNKVAVPPGLTLRAGKLARAVRDADKLDILPILIGYLKDPENKSIVFGLDSTPELSPVVRDTMLRGECPRHRDMRTVCDFVSCKLLWAHDLNFNWSRDEFRKRGYLESIRSFLPDTPLIRQIYDNARNALQPQP</sequence>
<name>A0A844G234_9BACT</name>
<dbReference type="RefSeq" id="WP_154417321.1">
    <property type="nucleotide sequence ID" value="NZ_VUNS01000004.1"/>
</dbReference>
<dbReference type="AlphaFoldDB" id="A0A844G234"/>
<dbReference type="Gene3D" id="1.10.3210.10">
    <property type="entry name" value="Hypothetical protein af1432"/>
    <property type="match status" value="1"/>
</dbReference>
<accession>A0A844G234</accession>
<dbReference type="SUPFAM" id="SSF109604">
    <property type="entry name" value="HD-domain/PDEase-like"/>
    <property type="match status" value="1"/>
</dbReference>
<dbReference type="Pfam" id="PF01966">
    <property type="entry name" value="HD"/>
    <property type="match status" value="1"/>
</dbReference>
<evidence type="ECO:0000313" key="2">
    <source>
        <dbReference type="EMBL" id="MST96628.1"/>
    </source>
</evidence>
<dbReference type="Proteomes" id="UP000435649">
    <property type="component" value="Unassembled WGS sequence"/>
</dbReference>
<feature type="domain" description="HD" evidence="1">
    <location>
        <begin position="32"/>
        <end position="146"/>
    </location>
</feature>
<keyword evidence="3" id="KW-1185">Reference proteome</keyword>
<evidence type="ECO:0000313" key="3">
    <source>
        <dbReference type="Proteomes" id="UP000435649"/>
    </source>
</evidence>
<protein>
    <submittedName>
        <fullName evidence="2">HD domain-containing protein</fullName>
    </submittedName>
</protein>
<dbReference type="EMBL" id="VUNS01000004">
    <property type="protein sequence ID" value="MST96628.1"/>
    <property type="molecule type" value="Genomic_DNA"/>
</dbReference>
<dbReference type="InterPro" id="IPR006674">
    <property type="entry name" value="HD_domain"/>
</dbReference>